<dbReference type="Gene3D" id="3.30.420.10">
    <property type="entry name" value="Ribonuclease H-like superfamily/Ribonuclease H"/>
    <property type="match status" value="1"/>
</dbReference>
<evidence type="ECO:0000256" key="1">
    <source>
        <dbReference type="ARBA" id="ARBA00000077"/>
    </source>
</evidence>
<comment type="similarity">
    <text evidence="3">Belongs to the RNase HII family. Eukaryotic subfamily.</text>
</comment>
<evidence type="ECO:0000256" key="2">
    <source>
        <dbReference type="ARBA" id="ARBA00001946"/>
    </source>
</evidence>
<gene>
    <name evidence="12" type="ORF">P167DRAFT_518301</name>
</gene>
<dbReference type="Pfam" id="PF01351">
    <property type="entry name" value="RNase_HII"/>
    <property type="match status" value="1"/>
</dbReference>
<comment type="cofactor">
    <cofactor evidence="2">
        <name>Mg(2+)</name>
        <dbReference type="ChEBI" id="CHEBI:18420"/>
    </cofactor>
</comment>
<evidence type="ECO:0000313" key="12">
    <source>
        <dbReference type="EMBL" id="RPB15650.1"/>
    </source>
</evidence>
<dbReference type="STRING" id="1392247.A0A3N4KYK7"/>
<dbReference type="CDD" id="cd07181">
    <property type="entry name" value="RNase_HII_eukaryota_like"/>
    <property type="match status" value="1"/>
</dbReference>
<dbReference type="OrthoDB" id="7462577at2759"/>
<dbReference type="FunFam" id="3.30.420.10:FF:000016">
    <property type="entry name" value="Ribonuclease"/>
    <property type="match status" value="1"/>
</dbReference>
<dbReference type="InterPro" id="IPR001352">
    <property type="entry name" value="RNase_HII/HIII"/>
</dbReference>
<dbReference type="Gene3D" id="1.10.10.460">
    <property type="entry name" value="Ribonuclease hii. Domain 2"/>
    <property type="match status" value="1"/>
</dbReference>
<evidence type="ECO:0000256" key="3">
    <source>
        <dbReference type="ARBA" id="ARBA00007058"/>
    </source>
</evidence>
<dbReference type="InterPro" id="IPR024567">
    <property type="entry name" value="RNase_HII/HIII_dom"/>
</dbReference>
<dbReference type="SUPFAM" id="SSF53098">
    <property type="entry name" value="Ribonuclease H-like"/>
    <property type="match status" value="1"/>
</dbReference>
<keyword evidence="5 8" id="KW-0479">Metal-binding</keyword>
<dbReference type="Proteomes" id="UP000277580">
    <property type="component" value="Unassembled WGS sequence"/>
</dbReference>
<keyword evidence="7 8" id="KW-0378">Hydrolase</keyword>
<dbReference type="FunFam" id="1.10.10.460:FF:000001">
    <property type="entry name" value="Ribonuclease"/>
    <property type="match status" value="1"/>
</dbReference>
<dbReference type="GO" id="GO:0046872">
    <property type="term" value="F:metal ion binding"/>
    <property type="evidence" value="ECO:0007669"/>
    <property type="project" value="UniProtKB-KW"/>
</dbReference>
<comment type="cofactor">
    <cofactor evidence="8">
        <name>Mn(2+)</name>
        <dbReference type="ChEBI" id="CHEBI:29035"/>
    </cofactor>
    <cofactor evidence="8">
        <name>Mg(2+)</name>
        <dbReference type="ChEBI" id="CHEBI:18420"/>
    </cofactor>
    <text evidence="8">Manganese or magnesium. Binds 1 divalent metal ion per monomer in the absence of substrate. May bind a second metal ion after substrate binding.</text>
</comment>
<feature type="binding site" evidence="8">
    <location>
        <position position="173"/>
    </location>
    <ligand>
        <name>a divalent metal cation</name>
        <dbReference type="ChEBI" id="CHEBI:60240"/>
    </ligand>
</feature>
<evidence type="ECO:0000256" key="8">
    <source>
        <dbReference type="PROSITE-ProRule" id="PRU01319"/>
    </source>
</evidence>
<dbReference type="InterPro" id="IPR036397">
    <property type="entry name" value="RNaseH_sf"/>
</dbReference>
<protein>
    <recommendedName>
        <fullName evidence="9">Ribonuclease</fullName>
        <ecNumber evidence="9">3.1.26.4</ecNumber>
    </recommendedName>
</protein>
<feature type="compositionally biased region" description="Low complexity" evidence="10">
    <location>
        <begin position="1"/>
        <end position="18"/>
    </location>
</feature>
<comment type="catalytic activity">
    <reaction evidence="1 8 9">
        <text>Endonucleolytic cleavage to 5'-phosphomonoester.</text>
        <dbReference type="EC" id="3.1.26.4"/>
    </reaction>
</comment>
<dbReference type="PANTHER" id="PTHR10954:SF7">
    <property type="entry name" value="RIBONUCLEASE H2 SUBUNIT A"/>
    <property type="match status" value="1"/>
</dbReference>
<accession>A0A3N4KYK7</accession>
<dbReference type="EC" id="3.1.26.4" evidence="9"/>
<dbReference type="GO" id="GO:0043137">
    <property type="term" value="P:DNA replication, removal of RNA primer"/>
    <property type="evidence" value="ECO:0007669"/>
    <property type="project" value="TreeGrafter"/>
</dbReference>
<evidence type="ECO:0000256" key="10">
    <source>
        <dbReference type="SAM" id="MobiDB-lite"/>
    </source>
</evidence>
<dbReference type="GO" id="GO:0003723">
    <property type="term" value="F:RNA binding"/>
    <property type="evidence" value="ECO:0007669"/>
    <property type="project" value="UniProtKB-UniRule"/>
</dbReference>
<dbReference type="EMBL" id="ML119112">
    <property type="protein sequence ID" value="RPB15650.1"/>
    <property type="molecule type" value="Genomic_DNA"/>
</dbReference>
<feature type="binding site" evidence="8">
    <location>
        <position position="62"/>
    </location>
    <ligand>
        <name>a divalent metal cation</name>
        <dbReference type="ChEBI" id="CHEBI:60240"/>
    </ligand>
</feature>
<dbReference type="InterPro" id="IPR004649">
    <property type="entry name" value="RNase_H2_suA"/>
</dbReference>
<dbReference type="InterPro" id="IPR023160">
    <property type="entry name" value="RNase_HII_hlx-loop-hlx_cap_dom"/>
</dbReference>
<dbReference type="InParanoid" id="A0A3N4KYK7"/>
<feature type="binding site" evidence="8">
    <location>
        <position position="61"/>
    </location>
    <ligand>
        <name>a divalent metal cation</name>
        <dbReference type="ChEBI" id="CHEBI:60240"/>
    </ligand>
</feature>
<sequence>MSSTGSPEPSPEPSATEAILPTTLPSVDRASLTIGTTNTYHSPIPTRVAASPTTPVILGVDEAGRGPVLGPMVYAIAYCLSTDAPLLSSYNFDDSKKLTPAFRASLMTILTTPASPLHEAIGWATQALSAKDISAGMLRGAAYNLNAQALDATIALIAGVLERGVNVAEVYVDTVGPPAAYQAKLQKRFPTVRVTVSKKADSLYPIVSAASVCAKVTRDEALEVLVGGEGAAAAGSGYPGDEKTKKWLRGEMDSVFGWRAEVVRFSWSTARDMLEGAPGGKKAGGSKGLGVEVEWPEDLEEGERGIAGFLGEGGAKGVKGWYGASVGVEMDF</sequence>
<dbReference type="FunCoup" id="A0A3N4KYK7">
    <property type="interactions" value="413"/>
</dbReference>
<evidence type="ECO:0000256" key="4">
    <source>
        <dbReference type="ARBA" id="ARBA00022722"/>
    </source>
</evidence>
<dbReference type="PROSITE" id="PS51975">
    <property type="entry name" value="RNASE_H_2"/>
    <property type="match status" value="1"/>
</dbReference>
<dbReference type="InterPro" id="IPR012337">
    <property type="entry name" value="RNaseH-like_sf"/>
</dbReference>
<dbReference type="GO" id="GO:0032299">
    <property type="term" value="C:ribonuclease H2 complex"/>
    <property type="evidence" value="ECO:0007669"/>
    <property type="project" value="TreeGrafter"/>
</dbReference>
<reference evidence="12 13" key="1">
    <citation type="journal article" date="2018" name="Nat. Ecol. Evol.">
        <title>Pezizomycetes genomes reveal the molecular basis of ectomycorrhizal truffle lifestyle.</title>
        <authorList>
            <person name="Murat C."/>
            <person name="Payen T."/>
            <person name="Noel B."/>
            <person name="Kuo A."/>
            <person name="Morin E."/>
            <person name="Chen J."/>
            <person name="Kohler A."/>
            <person name="Krizsan K."/>
            <person name="Balestrini R."/>
            <person name="Da Silva C."/>
            <person name="Montanini B."/>
            <person name="Hainaut M."/>
            <person name="Levati E."/>
            <person name="Barry K.W."/>
            <person name="Belfiori B."/>
            <person name="Cichocki N."/>
            <person name="Clum A."/>
            <person name="Dockter R.B."/>
            <person name="Fauchery L."/>
            <person name="Guy J."/>
            <person name="Iotti M."/>
            <person name="Le Tacon F."/>
            <person name="Lindquist E.A."/>
            <person name="Lipzen A."/>
            <person name="Malagnac F."/>
            <person name="Mello A."/>
            <person name="Molinier V."/>
            <person name="Miyauchi S."/>
            <person name="Poulain J."/>
            <person name="Riccioni C."/>
            <person name="Rubini A."/>
            <person name="Sitrit Y."/>
            <person name="Splivallo R."/>
            <person name="Traeger S."/>
            <person name="Wang M."/>
            <person name="Zifcakova L."/>
            <person name="Wipf D."/>
            <person name="Zambonelli A."/>
            <person name="Paolocci F."/>
            <person name="Nowrousian M."/>
            <person name="Ottonello S."/>
            <person name="Baldrian P."/>
            <person name="Spatafora J.W."/>
            <person name="Henrissat B."/>
            <person name="Nagy L.G."/>
            <person name="Aury J.M."/>
            <person name="Wincker P."/>
            <person name="Grigoriev I.V."/>
            <person name="Bonfante P."/>
            <person name="Martin F.M."/>
        </authorList>
    </citation>
    <scope>NUCLEOTIDE SEQUENCE [LARGE SCALE GENOMIC DNA]</scope>
    <source>
        <strain evidence="12 13">CCBAS932</strain>
    </source>
</reference>
<organism evidence="12 13">
    <name type="scientific">Morchella conica CCBAS932</name>
    <dbReference type="NCBI Taxonomy" id="1392247"/>
    <lineage>
        <taxon>Eukaryota</taxon>
        <taxon>Fungi</taxon>
        <taxon>Dikarya</taxon>
        <taxon>Ascomycota</taxon>
        <taxon>Pezizomycotina</taxon>
        <taxon>Pezizomycetes</taxon>
        <taxon>Pezizales</taxon>
        <taxon>Morchellaceae</taxon>
        <taxon>Morchella</taxon>
    </lineage>
</organism>
<dbReference type="PANTHER" id="PTHR10954">
    <property type="entry name" value="RIBONUCLEASE H2 SUBUNIT A"/>
    <property type="match status" value="1"/>
</dbReference>
<dbReference type="AlphaFoldDB" id="A0A3N4KYK7"/>
<name>A0A3N4KYK7_9PEZI</name>
<evidence type="ECO:0000259" key="11">
    <source>
        <dbReference type="PROSITE" id="PS51975"/>
    </source>
</evidence>
<evidence type="ECO:0000256" key="5">
    <source>
        <dbReference type="ARBA" id="ARBA00022723"/>
    </source>
</evidence>
<feature type="region of interest" description="Disordered" evidence="10">
    <location>
        <begin position="1"/>
        <end position="20"/>
    </location>
</feature>
<evidence type="ECO:0000256" key="9">
    <source>
        <dbReference type="RuleBase" id="RU003515"/>
    </source>
</evidence>
<evidence type="ECO:0000313" key="13">
    <source>
        <dbReference type="Proteomes" id="UP000277580"/>
    </source>
</evidence>
<dbReference type="GO" id="GO:0004523">
    <property type="term" value="F:RNA-DNA hybrid ribonuclease activity"/>
    <property type="evidence" value="ECO:0007669"/>
    <property type="project" value="UniProtKB-UniRule"/>
</dbReference>
<keyword evidence="6 8" id="KW-0255">Endonuclease</keyword>
<dbReference type="GO" id="GO:0006298">
    <property type="term" value="P:mismatch repair"/>
    <property type="evidence" value="ECO:0007669"/>
    <property type="project" value="TreeGrafter"/>
</dbReference>
<evidence type="ECO:0000256" key="7">
    <source>
        <dbReference type="ARBA" id="ARBA00022801"/>
    </source>
</evidence>
<proteinExistence type="inferred from homology"/>
<keyword evidence="13" id="KW-1185">Reference proteome</keyword>
<comment type="function">
    <text evidence="9">Endonuclease that specifically degrades the RNA of RNA-DNA hybrids.</text>
</comment>
<feature type="domain" description="RNase H type-2" evidence="11">
    <location>
        <begin position="55"/>
        <end position="279"/>
    </location>
</feature>
<keyword evidence="4 8" id="KW-0540">Nuclease</keyword>
<dbReference type="NCBIfam" id="TIGR00729">
    <property type="entry name" value="ribonuclease HII"/>
    <property type="match status" value="1"/>
</dbReference>
<evidence type="ECO:0000256" key="6">
    <source>
        <dbReference type="ARBA" id="ARBA00022759"/>
    </source>
</evidence>